<proteinExistence type="predicted"/>
<reference evidence="1 2" key="1">
    <citation type="submission" date="2019-06" db="EMBL/GenBank/DDBJ databases">
        <title>Whole genome shotgun sequence of Glutamicibacter nicotianae NBRC 14234.</title>
        <authorList>
            <person name="Hosoyama A."/>
            <person name="Uohara A."/>
            <person name="Ohji S."/>
            <person name="Ichikawa N."/>
        </authorList>
    </citation>
    <scope>NUCLEOTIDE SEQUENCE [LARGE SCALE GENOMIC DNA]</scope>
    <source>
        <strain evidence="1 2">NBRC 14234</strain>
    </source>
</reference>
<dbReference type="Gene3D" id="1.10.10.10">
    <property type="entry name" value="Winged helix-like DNA-binding domain superfamily/Winged helix DNA-binding domain"/>
    <property type="match status" value="1"/>
</dbReference>
<comment type="caution">
    <text evidence="1">The sequence shown here is derived from an EMBL/GenBank/DDBJ whole genome shotgun (WGS) entry which is preliminary data.</text>
</comment>
<keyword evidence="2" id="KW-1185">Reference proteome</keyword>
<protein>
    <submittedName>
        <fullName evidence="1">ArsR family transcriptional regulator</fullName>
    </submittedName>
</protein>
<evidence type="ECO:0000313" key="1">
    <source>
        <dbReference type="EMBL" id="GEC13691.1"/>
    </source>
</evidence>
<accession>A0ABQ0RQC1</accession>
<dbReference type="Proteomes" id="UP000316242">
    <property type="component" value="Unassembled WGS sequence"/>
</dbReference>
<dbReference type="InterPro" id="IPR011991">
    <property type="entry name" value="ArsR-like_HTH"/>
</dbReference>
<gene>
    <name evidence="1" type="ORF">ANI01nite_28940</name>
</gene>
<evidence type="ECO:0000313" key="2">
    <source>
        <dbReference type="Proteomes" id="UP000316242"/>
    </source>
</evidence>
<name>A0ABQ0RQC1_GLUNI</name>
<sequence>MHQDAVIKSLNDPVRRQLFEFISQSTQPVGREAAAKAAGISRTLAAYHLDRLATAGLLAVTFARPEGRTGPGAGRTAKLYALAQSEVSVSLPARNYRLLGSLLAQAASADTSGAVLTALHQAARGEGRKLGQGGDGLVPLLDELGYEPEVDEHGEISMRNCPFHQVAQQQTEMVCSMNYELVSGALEGCQLDCGRAELSPQSGRCCVVVHPH</sequence>
<dbReference type="InterPro" id="IPR036390">
    <property type="entry name" value="WH_DNA-bd_sf"/>
</dbReference>
<dbReference type="InterPro" id="IPR036388">
    <property type="entry name" value="WH-like_DNA-bd_sf"/>
</dbReference>
<organism evidence="1 2">
    <name type="scientific">Glutamicibacter nicotianae</name>
    <name type="common">Arthrobacter nicotianae</name>
    <dbReference type="NCBI Taxonomy" id="37929"/>
    <lineage>
        <taxon>Bacteria</taxon>
        <taxon>Bacillati</taxon>
        <taxon>Actinomycetota</taxon>
        <taxon>Actinomycetes</taxon>
        <taxon>Micrococcales</taxon>
        <taxon>Micrococcaceae</taxon>
        <taxon>Glutamicibacter</taxon>
    </lineage>
</organism>
<dbReference type="EMBL" id="BJNE01000017">
    <property type="protein sequence ID" value="GEC13691.1"/>
    <property type="molecule type" value="Genomic_DNA"/>
</dbReference>
<dbReference type="CDD" id="cd00090">
    <property type="entry name" value="HTH_ARSR"/>
    <property type="match status" value="1"/>
</dbReference>
<dbReference type="SUPFAM" id="SSF46785">
    <property type="entry name" value="Winged helix' DNA-binding domain"/>
    <property type="match status" value="1"/>
</dbReference>